<accession>A0A7J6U857</accession>
<sequence length="72" mass="7586">MRALSGVRFCSHSRSSSICALSTLEVLRTRGEVSVAILAQVILLSSLNPGSIILPNRSNAKAPSSAAWKSFA</sequence>
<dbReference type="EMBL" id="JABANM010001643">
    <property type="protein sequence ID" value="KAF4753914.1"/>
    <property type="molecule type" value="Genomic_DNA"/>
</dbReference>
<evidence type="ECO:0000313" key="1">
    <source>
        <dbReference type="EMBL" id="KAF4753914.1"/>
    </source>
</evidence>
<comment type="caution">
    <text evidence="1">The sequence shown here is derived from an EMBL/GenBank/DDBJ whole genome shotgun (WGS) entry which is preliminary data.</text>
</comment>
<evidence type="ECO:0000313" key="2">
    <source>
        <dbReference type="Proteomes" id="UP000574390"/>
    </source>
</evidence>
<gene>
    <name evidence="1" type="ORF">FOZ62_009754</name>
</gene>
<dbReference type="Proteomes" id="UP000574390">
    <property type="component" value="Unassembled WGS sequence"/>
</dbReference>
<protein>
    <submittedName>
        <fullName evidence="1">Uncharacterized protein</fullName>
    </submittedName>
</protein>
<name>A0A7J6U857_PEROL</name>
<reference evidence="1 2" key="1">
    <citation type="submission" date="2020-04" db="EMBL/GenBank/DDBJ databases">
        <title>Perkinsus olseni comparative genomics.</title>
        <authorList>
            <person name="Bogema D.R."/>
        </authorList>
    </citation>
    <scope>NUCLEOTIDE SEQUENCE [LARGE SCALE GENOMIC DNA]</scope>
    <source>
        <strain evidence="1">ATCC PRA-205</strain>
    </source>
</reference>
<dbReference type="AlphaFoldDB" id="A0A7J6U857"/>
<proteinExistence type="predicted"/>
<organism evidence="1 2">
    <name type="scientific">Perkinsus olseni</name>
    <name type="common">Perkinsus atlanticus</name>
    <dbReference type="NCBI Taxonomy" id="32597"/>
    <lineage>
        <taxon>Eukaryota</taxon>
        <taxon>Sar</taxon>
        <taxon>Alveolata</taxon>
        <taxon>Perkinsozoa</taxon>
        <taxon>Perkinsea</taxon>
        <taxon>Perkinsida</taxon>
        <taxon>Perkinsidae</taxon>
        <taxon>Perkinsus</taxon>
    </lineage>
</organism>